<feature type="coiled-coil region" evidence="1">
    <location>
        <begin position="7"/>
        <end position="207"/>
    </location>
</feature>
<accession>A0A915NGJ3</accession>
<evidence type="ECO:0000313" key="3">
    <source>
        <dbReference type="WBParaSite" id="scf7180000418468.g2425"/>
    </source>
</evidence>
<sequence>KEAERRIEILSRNNLDFEEQLKLLNEDLNVLRNKLELKNQLLESREKATKKLEEEKEELKFELKEEKKNFNESEHRSSQLLHKIDQMERLQREKDAQLEHLKQRILQQPGTRAEKLLEEKIENMLEERTKMEQIVEQIQKQNDAERQQQLERFLSEREQLQLDIAYLKKELADRHMLIELELTHQEIERLLKRIVQLEKDKSELIEAFKKSDKFVGMDVSDLILC</sequence>
<proteinExistence type="predicted"/>
<dbReference type="AlphaFoldDB" id="A0A915NGJ3"/>
<keyword evidence="1" id="KW-0175">Coiled coil</keyword>
<dbReference type="Proteomes" id="UP000887560">
    <property type="component" value="Unplaced"/>
</dbReference>
<reference evidence="3" key="1">
    <citation type="submission" date="2022-11" db="UniProtKB">
        <authorList>
            <consortium name="WormBaseParasite"/>
        </authorList>
    </citation>
    <scope>IDENTIFICATION</scope>
</reference>
<dbReference type="WBParaSite" id="scf7180000418468.g2425">
    <property type="protein sequence ID" value="scf7180000418468.g2425"/>
    <property type="gene ID" value="scf7180000418468.g2425"/>
</dbReference>
<name>A0A915NGJ3_9BILA</name>
<evidence type="ECO:0000256" key="1">
    <source>
        <dbReference type="SAM" id="Coils"/>
    </source>
</evidence>
<evidence type="ECO:0000313" key="2">
    <source>
        <dbReference type="Proteomes" id="UP000887560"/>
    </source>
</evidence>
<keyword evidence="2" id="KW-1185">Reference proteome</keyword>
<organism evidence="2 3">
    <name type="scientific">Meloidogyne floridensis</name>
    <dbReference type="NCBI Taxonomy" id="298350"/>
    <lineage>
        <taxon>Eukaryota</taxon>
        <taxon>Metazoa</taxon>
        <taxon>Ecdysozoa</taxon>
        <taxon>Nematoda</taxon>
        <taxon>Chromadorea</taxon>
        <taxon>Rhabditida</taxon>
        <taxon>Tylenchina</taxon>
        <taxon>Tylenchomorpha</taxon>
        <taxon>Tylenchoidea</taxon>
        <taxon>Meloidogynidae</taxon>
        <taxon>Meloidogyninae</taxon>
        <taxon>Meloidogyne</taxon>
    </lineage>
</organism>
<protein>
    <submittedName>
        <fullName evidence="3">Uncharacterized protein</fullName>
    </submittedName>
</protein>